<sequence>MRIIAGQWRGRNLKAPKGMTTRPSADRTRDTLFSMLMSRLGNFEDLAVLDLFAGSGALGLEALSRGAASCLFVEQDRDALNALKSNIAMLDAEDRCQVQSSSVFDLGPARRSFDLVLLDPPYAQNAAAVAIDKLNRLGWFAPSTLIAAETGHGEELIIKGFDQEDPRKVGRASLHLMRPESGA</sequence>
<dbReference type="CDD" id="cd02440">
    <property type="entry name" value="AdoMet_MTases"/>
    <property type="match status" value="1"/>
</dbReference>
<proteinExistence type="predicted"/>
<dbReference type="RefSeq" id="WP_317080059.1">
    <property type="nucleotide sequence ID" value="NZ_CP136594.1"/>
</dbReference>
<dbReference type="InterPro" id="IPR002052">
    <property type="entry name" value="DNA_methylase_N6_adenine_CS"/>
</dbReference>
<dbReference type="Proteomes" id="UP001302429">
    <property type="component" value="Chromosome"/>
</dbReference>
<evidence type="ECO:0000313" key="4">
    <source>
        <dbReference type="Proteomes" id="UP001302429"/>
    </source>
</evidence>
<evidence type="ECO:0000256" key="2">
    <source>
        <dbReference type="ARBA" id="ARBA00022679"/>
    </source>
</evidence>
<dbReference type="PANTHER" id="PTHR43542:SF1">
    <property type="entry name" value="METHYLTRANSFERASE"/>
    <property type="match status" value="1"/>
</dbReference>
<keyword evidence="2 3" id="KW-0808">Transferase</keyword>
<gene>
    <name evidence="3" type="primary">rsmD</name>
    <name evidence="3" type="ORF">RB602_08105</name>
</gene>
<dbReference type="AlphaFoldDB" id="A0AA97HYT0"/>
<dbReference type="PIRSF" id="PIRSF004553">
    <property type="entry name" value="CHP00095"/>
    <property type="match status" value="1"/>
</dbReference>
<dbReference type="GO" id="GO:0003676">
    <property type="term" value="F:nucleic acid binding"/>
    <property type="evidence" value="ECO:0007669"/>
    <property type="project" value="InterPro"/>
</dbReference>
<keyword evidence="1 3" id="KW-0489">Methyltransferase</keyword>
<dbReference type="GO" id="GO:0052913">
    <property type="term" value="F:16S rRNA (guanine(966)-N(2))-methyltransferase activity"/>
    <property type="evidence" value="ECO:0007669"/>
    <property type="project" value="UniProtKB-EC"/>
</dbReference>
<dbReference type="InterPro" id="IPR029063">
    <property type="entry name" value="SAM-dependent_MTases_sf"/>
</dbReference>
<organism evidence="3 4">
    <name type="scientific">Alterisphingorhabdus coralli</name>
    <dbReference type="NCBI Taxonomy" id="3071408"/>
    <lineage>
        <taxon>Bacteria</taxon>
        <taxon>Pseudomonadati</taxon>
        <taxon>Pseudomonadota</taxon>
        <taxon>Alphaproteobacteria</taxon>
        <taxon>Sphingomonadales</taxon>
        <taxon>Sphingomonadaceae</taxon>
        <taxon>Alterisphingorhabdus (ex Yan et al. 2024)</taxon>
    </lineage>
</organism>
<dbReference type="PROSITE" id="PS00092">
    <property type="entry name" value="N6_MTASE"/>
    <property type="match status" value="1"/>
</dbReference>
<dbReference type="EMBL" id="CP136594">
    <property type="protein sequence ID" value="WOE73834.1"/>
    <property type="molecule type" value="Genomic_DNA"/>
</dbReference>
<dbReference type="NCBIfam" id="TIGR00095">
    <property type="entry name" value="16S rRNA (guanine(966)-N(2))-methyltransferase RsmD"/>
    <property type="match status" value="1"/>
</dbReference>
<dbReference type="Gene3D" id="3.40.50.150">
    <property type="entry name" value="Vaccinia Virus protein VP39"/>
    <property type="match status" value="1"/>
</dbReference>
<dbReference type="Pfam" id="PF03602">
    <property type="entry name" value="Cons_hypoth95"/>
    <property type="match status" value="1"/>
</dbReference>
<protein>
    <submittedName>
        <fullName evidence="3">16S rRNA (Guanine(966)-N(2))-methyltransferase RsmD</fullName>
        <ecNumber evidence="3">2.1.1.171</ecNumber>
    </submittedName>
</protein>
<name>A0AA97HYT0_9SPHN</name>
<reference evidence="3 4" key="1">
    <citation type="submission" date="2023-10" db="EMBL/GenBank/DDBJ databases">
        <title>Complete genome sequence of a Sphingomonadaceae bacterium.</title>
        <authorList>
            <person name="Yan C."/>
        </authorList>
    </citation>
    <scope>NUCLEOTIDE SEQUENCE [LARGE SCALE GENOMIC DNA]</scope>
    <source>
        <strain evidence="3 4">SCSIO 66989</strain>
    </source>
</reference>
<keyword evidence="4" id="KW-1185">Reference proteome</keyword>
<dbReference type="KEGG" id="acoa:RB602_08105"/>
<evidence type="ECO:0000313" key="3">
    <source>
        <dbReference type="EMBL" id="WOE73834.1"/>
    </source>
</evidence>
<evidence type="ECO:0000256" key="1">
    <source>
        <dbReference type="ARBA" id="ARBA00022603"/>
    </source>
</evidence>
<accession>A0AA97HYT0</accession>
<dbReference type="EC" id="2.1.1.171" evidence="3"/>
<dbReference type="PANTHER" id="PTHR43542">
    <property type="entry name" value="METHYLTRANSFERASE"/>
    <property type="match status" value="1"/>
</dbReference>
<dbReference type="SUPFAM" id="SSF53335">
    <property type="entry name" value="S-adenosyl-L-methionine-dependent methyltransferases"/>
    <property type="match status" value="1"/>
</dbReference>
<dbReference type="InterPro" id="IPR004398">
    <property type="entry name" value="RNA_MeTrfase_RsmD"/>
</dbReference>